<proteinExistence type="predicted"/>
<gene>
    <name evidence="1" type="ORF">SIAM614_00919</name>
</gene>
<dbReference type="Proteomes" id="UP000004848">
    <property type="component" value="Unassembled WGS sequence"/>
</dbReference>
<dbReference type="RefSeq" id="WP_006938557.1">
    <property type="nucleotide sequence ID" value="NZ_AAUW01000021.1"/>
</dbReference>
<evidence type="ECO:0000313" key="1">
    <source>
        <dbReference type="EMBL" id="EAV41308.1"/>
    </source>
</evidence>
<dbReference type="EMBL" id="AAUW01000021">
    <property type="protein sequence ID" value="EAV41308.1"/>
    <property type="molecule type" value="Genomic_DNA"/>
</dbReference>
<reference evidence="1 2" key="1">
    <citation type="submission" date="2006-05" db="EMBL/GenBank/DDBJ databases">
        <authorList>
            <person name="King G."/>
            <person name="Ferriera S."/>
            <person name="Johnson J."/>
            <person name="Kravitz S."/>
            <person name="Beeson K."/>
            <person name="Sutton G."/>
            <person name="Rogers Y.-H."/>
            <person name="Friedman R."/>
            <person name="Frazier M."/>
            <person name="Venter J.C."/>
        </authorList>
    </citation>
    <scope>NUCLEOTIDE SEQUENCE [LARGE SCALE GENOMIC DNA]</scope>
    <source>
        <strain evidence="2">ATCC 25650 / DSM 13394 / JCM 20685 / NBRC 16684 / NCIMB 2208 / IAM 12614 / B1</strain>
    </source>
</reference>
<accession>A0P0J4</accession>
<sequence length="55" mass="6034">MQQRQPISVQPDLFAAPTAPRELSSDIGQHLLSLIEALLTEAAKKAREADHECHA</sequence>
<evidence type="ECO:0000313" key="2">
    <source>
        <dbReference type="Proteomes" id="UP000004848"/>
    </source>
</evidence>
<dbReference type="GeneID" id="68850425"/>
<dbReference type="AlphaFoldDB" id="A0P0J4"/>
<organism evidence="1 2">
    <name type="scientific">Roseibium aggregatum (strain ATCC 25650 / DSM 13394 / JCM 20685 / NBRC 16684 / NCIMB 2208 / IAM 12614 / B1)</name>
    <name type="common">Stappia aggregata</name>
    <dbReference type="NCBI Taxonomy" id="384765"/>
    <lineage>
        <taxon>Bacteria</taxon>
        <taxon>Pseudomonadati</taxon>
        <taxon>Pseudomonadota</taxon>
        <taxon>Alphaproteobacteria</taxon>
        <taxon>Hyphomicrobiales</taxon>
        <taxon>Stappiaceae</taxon>
        <taxon>Roseibium</taxon>
    </lineage>
</organism>
<name>A0P0J4_ROSAI</name>
<comment type="caution">
    <text evidence="1">The sequence shown here is derived from an EMBL/GenBank/DDBJ whole genome shotgun (WGS) entry which is preliminary data.</text>
</comment>
<protein>
    <submittedName>
        <fullName evidence="1">Uncharacterized protein</fullName>
    </submittedName>
</protein>